<dbReference type="EMBL" id="VSSQ01048978">
    <property type="protein sequence ID" value="MPN03030.1"/>
    <property type="molecule type" value="Genomic_DNA"/>
</dbReference>
<accession>A0A645ENV3</accession>
<name>A0A645ENV3_9ZZZZ</name>
<gene>
    <name evidence="2" type="ORF">SDC9_150253</name>
</gene>
<proteinExistence type="predicted"/>
<evidence type="ECO:0000256" key="1">
    <source>
        <dbReference type="SAM" id="MobiDB-lite"/>
    </source>
</evidence>
<organism evidence="2">
    <name type="scientific">bioreactor metagenome</name>
    <dbReference type="NCBI Taxonomy" id="1076179"/>
    <lineage>
        <taxon>unclassified sequences</taxon>
        <taxon>metagenomes</taxon>
        <taxon>ecological metagenomes</taxon>
    </lineage>
</organism>
<protein>
    <submittedName>
        <fullName evidence="2">Uncharacterized protein</fullName>
    </submittedName>
</protein>
<feature type="region of interest" description="Disordered" evidence="1">
    <location>
        <begin position="41"/>
        <end position="82"/>
    </location>
</feature>
<evidence type="ECO:0000313" key="2">
    <source>
        <dbReference type="EMBL" id="MPN03030.1"/>
    </source>
</evidence>
<reference evidence="2" key="1">
    <citation type="submission" date="2019-08" db="EMBL/GenBank/DDBJ databases">
        <authorList>
            <person name="Kucharzyk K."/>
            <person name="Murdoch R.W."/>
            <person name="Higgins S."/>
            <person name="Loffler F."/>
        </authorList>
    </citation>
    <scope>NUCLEOTIDE SEQUENCE</scope>
</reference>
<sequence length="188" mass="20464">MVQKIAQLREELVSGAVKIQARKLEVQPDLLATEAVIQPKQKEVASSSVASIPNRQAEPTPTPAPVVPVSKEEPKPQSSRPFTKADLPLLVSKLTNAPLLSQVAQAIVAVKTEGNALSLTFSTPFCQNKAKENETRFKALIQEIANFSGNVHFLCAEEEEKVAPTEEDPLISKIASVFRGEITNRNNQ</sequence>
<dbReference type="AlphaFoldDB" id="A0A645ENV3"/>
<comment type="caution">
    <text evidence="2">The sequence shown here is derived from an EMBL/GenBank/DDBJ whole genome shotgun (WGS) entry which is preliminary data.</text>
</comment>
<feature type="compositionally biased region" description="Polar residues" evidence="1">
    <location>
        <begin position="44"/>
        <end position="54"/>
    </location>
</feature>